<keyword evidence="2" id="KW-1133">Transmembrane helix</keyword>
<evidence type="ECO:0000256" key="2">
    <source>
        <dbReference type="SAM" id="Phobius"/>
    </source>
</evidence>
<gene>
    <name evidence="3" type="ORF">METZ01_LOCUS31353</name>
</gene>
<name>A0A381QJA5_9ZZZZ</name>
<evidence type="ECO:0000313" key="3">
    <source>
        <dbReference type="EMBL" id="SUZ78499.1"/>
    </source>
</evidence>
<proteinExistence type="predicted"/>
<dbReference type="EMBL" id="UINC01001356">
    <property type="protein sequence ID" value="SUZ78499.1"/>
    <property type="molecule type" value="Genomic_DNA"/>
</dbReference>
<dbReference type="AlphaFoldDB" id="A0A381QJA5"/>
<feature type="region of interest" description="Disordered" evidence="1">
    <location>
        <begin position="1"/>
        <end position="23"/>
    </location>
</feature>
<dbReference type="InterPro" id="IPR021454">
    <property type="entry name" value="DUF3105"/>
</dbReference>
<accession>A0A381QJA5</accession>
<organism evidence="3">
    <name type="scientific">marine metagenome</name>
    <dbReference type="NCBI Taxonomy" id="408172"/>
    <lineage>
        <taxon>unclassified sequences</taxon>
        <taxon>metagenomes</taxon>
        <taxon>ecological metagenomes</taxon>
    </lineage>
</organism>
<feature type="compositionally biased region" description="Basic residues" evidence="1">
    <location>
        <begin position="1"/>
        <end position="11"/>
    </location>
</feature>
<keyword evidence="2" id="KW-0812">Transmembrane</keyword>
<dbReference type="Pfam" id="PF11303">
    <property type="entry name" value="DUF3105"/>
    <property type="match status" value="1"/>
</dbReference>
<protein>
    <recommendedName>
        <fullName evidence="4">DUF3105 domain-containing protein</fullName>
    </recommendedName>
</protein>
<reference evidence="3" key="1">
    <citation type="submission" date="2018-05" db="EMBL/GenBank/DDBJ databases">
        <authorList>
            <person name="Lanie J.A."/>
            <person name="Ng W.-L."/>
            <person name="Kazmierczak K.M."/>
            <person name="Andrzejewski T.M."/>
            <person name="Davidsen T.M."/>
            <person name="Wayne K.J."/>
            <person name="Tettelin H."/>
            <person name="Glass J.I."/>
            <person name="Rusch D."/>
            <person name="Podicherti R."/>
            <person name="Tsui H.-C.T."/>
            <person name="Winkler M.E."/>
        </authorList>
    </citation>
    <scope>NUCLEOTIDE SEQUENCE</scope>
</reference>
<evidence type="ECO:0000256" key="1">
    <source>
        <dbReference type="SAM" id="MobiDB-lite"/>
    </source>
</evidence>
<feature type="transmembrane region" description="Helical" evidence="2">
    <location>
        <begin position="33"/>
        <end position="54"/>
    </location>
</feature>
<evidence type="ECO:0008006" key="4">
    <source>
        <dbReference type="Google" id="ProtNLM"/>
    </source>
</evidence>
<keyword evidence="2" id="KW-0472">Membrane</keyword>
<sequence>MPVSRRRRGRAATRSARSGNLPITNRRKKTNKFYLAASLLIAVLVIASFAFASFSGGRGSSQIGSAQSYVDGVGTEVPILTSDHIDEGSLATYNSQPPTSGEHWPTPAKCGFYEEGLPDERVVHNMEHGNIVVSYNLPLESDVSALRDAIGSIGLAKIWGVTRAYEGIPTGQIGLSTWGVVDTFLGVDRDRIERFFEAYSGALGPELVPCIELPSKPMQK</sequence>